<proteinExistence type="predicted"/>
<keyword evidence="2" id="KW-0201">Cytochrome c-type biogenesis</keyword>
<reference evidence="6 7" key="1">
    <citation type="journal article" date="2018" name="Int. J. Syst. Evol. Microbiol.">
        <title>Uliginosibacterium sediminicola sp. nov., isolated from freshwater sediment.</title>
        <authorList>
            <person name="Hwang W.M."/>
            <person name="Kim S.M."/>
            <person name="Kang K."/>
            <person name="Ahn T.Y."/>
        </authorList>
    </citation>
    <scope>NUCLEOTIDE SEQUENCE [LARGE SCALE GENOMIC DNA]</scope>
    <source>
        <strain evidence="6 7">M1-21</strain>
    </source>
</reference>
<comment type="caution">
    <text evidence="6">The sequence shown here is derived from an EMBL/GenBank/DDBJ whole genome shotgun (WGS) entry which is preliminary data.</text>
</comment>
<keyword evidence="3" id="KW-1015">Disulfide bond</keyword>
<evidence type="ECO:0000256" key="4">
    <source>
        <dbReference type="ARBA" id="ARBA00023284"/>
    </source>
</evidence>
<dbReference type="PROSITE" id="PS00194">
    <property type="entry name" value="THIOREDOXIN_1"/>
    <property type="match status" value="1"/>
</dbReference>
<evidence type="ECO:0000256" key="2">
    <source>
        <dbReference type="ARBA" id="ARBA00022748"/>
    </source>
</evidence>
<dbReference type="InterPro" id="IPR017937">
    <property type="entry name" value="Thioredoxin_CS"/>
</dbReference>
<sequence>MRLPLRRPLRIGLAIALALLGILAAAALWNFRDHFGQTGRASTEALFALKLPDSSGKILDFAQWRGKPMVVNFWATWCPPCREEMPLLDKAARATQGVQFVGISVDEASHVQAFREQNPTSYPLPVSGMEISPLATALGNKAMVLPFTVFIAADGHIAAIKLGALGEALLQEQLAQLQAGR</sequence>
<keyword evidence="7" id="KW-1185">Reference proteome</keyword>
<dbReference type="PROSITE" id="PS51352">
    <property type="entry name" value="THIOREDOXIN_2"/>
    <property type="match status" value="1"/>
</dbReference>
<evidence type="ECO:0000259" key="5">
    <source>
        <dbReference type="PROSITE" id="PS51352"/>
    </source>
</evidence>
<dbReference type="SUPFAM" id="SSF52833">
    <property type="entry name" value="Thioredoxin-like"/>
    <property type="match status" value="1"/>
</dbReference>
<evidence type="ECO:0000313" key="7">
    <source>
        <dbReference type="Proteomes" id="UP001410394"/>
    </source>
</evidence>
<dbReference type="InterPro" id="IPR000866">
    <property type="entry name" value="AhpC/TSA"/>
</dbReference>
<dbReference type="PANTHER" id="PTHR42852:SF6">
    <property type="entry name" value="THIOL:DISULFIDE INTERCHANGE PROTEIN DSBE"/>
    <property type="match status" value="1"/>
</dbReference>
<evidence type="ECO:0000313" key="6">
    <source>
        <dbReference type="EMBL" id="MEN3068247.1"/>
    </source>
</evidence>
<protein>
    <submittedName>
        <fullName evidence="6">TlpA disulfide reductase family protein</fullName>
    </submittedName>
</protein>
<gene>
    <name evidence="6" type="ORF">ABDB84_07125</name>
</gene>
<feature type="domain" description="Thioredoxin" evidence="5">
    <location>
        <begin position="40"/>
        <end position="179"/>
    </location>
</feature>
<dbReference type="PANTHER" id="PTHR42852">
    <property type="entry name" value="THIOL:DISULFIDE INTERCHANGE PROTEIN DSBE"/>
    <property type="match status" value="1"/>
</dbReference>
<dbReference type="InterPro" id="IPR036249">
    <property type="entry name" value="Thioredoxin-like_sf"/>
</dbReference>
<comment type="subcellular location">
    <subcellularLocation>
        <location evidence="1">Cell envelope</location>
    </subcellularLocation>
</comment>
<dbReference type="Gene3D" id="3.40.30.10">
    <property type="entry name" value="Glutaredoxin"/>
    <property type="match status" value="1"/>
</dbReference>
<evidence type="ECO:0000256" key="3">
    <source>
        <dbReference type="ARBA" id="ARBA00023157"/>
    </source>
</evidence>
<dbReference type="RefSeq" id="WP_345919017.1">
    <property type="nucleotide sequence ID" value="NZ_JBDIVE010000003.1"/>
</dbReference>
<dbReference type="InterPro" id="IPR013766">
    <property type="entry name" value="Thioredoxin_domain"/>
</dbReference>
<evidence type="ECO:0000256" key="1">
    <source>
        <dbReference type="ARBA" id="ARBA00004196"/>
    </source>
</evidence>
<dbReference type="CDD" id="cd02966">
    <property type="entry name" value="TlpA_like_family"/>
    <property type="match status" value="1"/>
</dbReference>
<name>A0ABU9YX55_9RHOO</name>
<dbReference type="Proteomes" id="UP001410394">
    <property type="component" value="Unassembled WGS sequence"/>
</dbReference>
<dbReference type="InterPro" id="IPR050553">
    <property type="entry name" value="Thioredoxin_ResA/DsbE_sf"/>
</dbReference>
<dbReference type="Pfam" id="PF00578">
    <property type="entry name" value="AhpC-TSA"/>
    <property type="match status" value="1"/>
</dbReference>
<accession>A0ABU9YX55</accession>
<organism evidence="6 7">
    <name type="scientific">Uliginosibacterium sediminicola</name>
    <dbReference type="NCBI Taxonomy" id="2024550"/>
    <lineage>
        <taxon>Bacteria</taxon>
        <taxon>Pseudomonadati</taxon>
        <taxon>Pseudomonadota</taxon>
        <taxon>Betaproteobacteria</taxon>
        <taxon>Rhodocyclales</taxon>
        <taxon>Zoogloeaceae</taxon>
        <taxon>Uliginosibacterium</taxon>
    </lineage>
</organism>
<keyword evidence="4" id="KW-0676">Redox-active center</keyword>
<dbReference type="EMBL" id="JBDIVE010000003">
    <property type="protein sequence ID" value="MEN3068247.1"/>
    <property type="molecule type" value="Genomic_DNA"/>
</dbReference>